<feature type="transmembrane region" description="Helical" evidence="1">
    <location>
        <begin position="43"/>
        <end position="65"/>
    </location>
</feature>
<organism evidence="2 3">
    <name type="scientific">Bursaphelenchus okinawaensis</name>
    <dbReference type="NCBI Taxonomy" id="465554"/>
    <lineage>
        <taxon>Eukaryota</taxon>
        <taxon>Metazoa</taxon>
        <taxon>Ecdysozoa</taxon>
        <taxon>Nematoda</taxon>
        <taxon>Chromadorea</taxon>
        <taxon>Rhabditida</taxon>
        <taxon>Tylenchina</taxon>
        <taxon>Tylenchomorpha</taxon>
        <taxon>Aphelenchoidea</taxon>
        <taxon>Aphelenchoididae</taxon>
        <taxon>Bursaphelenchus</taxon>
    </lineage>
</organism>
<name>A0A811JWM1_9BILA</name>
<proteinExistence type="predicted"/>
<dbReference type="OrthoDB" id="5818102at2759"/>
<feature type="transmembrane region" description="Helical" evidence="1">
    <location>
        <begin position="229"/>
        <end position="246"/>
    </location>
</feature>
<reference evidence="2" key="1">
    <citation type="submission" date="2020-09" db="EMBL/GenBank/DDBJ databases">
        <authorList>
            <person name="Kikuchi T."/>
        </authorList>
    </citation>
    <scope>NUCLEOTIDE SEQUENCE</scope>
    <source>
        <strain evidence="2">SH1</strain>
    </source>
</reference>
<sequence length="281" mass="31991">MWVHLINDCCFVVVFYITLPELFPLNGQVFVVPSNFSKGLGAYWSTWFTCLYYYAEILQLSLFPVDFYYRYRVVCKQDIMSSKKLFTMIGMLAIAVFMQTMVLSRYMLKRTAEYDVVLRDALKTTKLPMYLATSTNPILAYPNLVMNMFFILFCYAMCAYVFFTINNVLKRNSRVSGNAKAVKIEKQVTRLMIAQSVVPMFLLSLPVLVTAGCALINVPLLIMGPINKIILSWNGIVKISSTILVVPSYRSFILFKVGAKKNVTLTTISNISDSRVNKSTM</sequence>
<feature type="transmembrane region" description="Helical" evidence="1">
    <location>
        <begin position="144"/>
        <end position="165"/>
    </location>
</feature>
<keyword evidence="1" id="KW-0812">Transmembrane</keyword>
<evidence type="ECO:0000256" key="1">
    <source>
        <dbReference type="SAM" id="Phobius"/>
    </source>
</evidence>
<comment type="caution">
    <text evidence="2">The sequence shown here is derived from an EMBL/GenBank/DDBJ whole genome shotgun (WGS) entry which is preliminary data.</text>
</comment>
<dbReference type="AlphaFoldDB" id="A0A811JWM1"/>
<feature type="transmembrane region" description="Helical" evidence="1">
    <location>
        <begin position="85"/>
        <end position="108"/>
    </location>
</feature>
<dbReference type="InterPro" id="IPR019428">
    <property type="entry name" value="7TM_GPCR_serpentine_rcpt_Str"/>
</dbReference>
<gene>
    <name evidence="2" type="ORF">BOKJ2_LOCUS2302</name>
</gene>
<dbReference type="Proteomes" id="UP000783686">
    <property type="component" value="Unassembled WGS sequence"/>
</dbReference>
<evidence type="ECO:0000313" key="2">
    <source>
        <dbReference type="EMBL" id="CAD5207647.1"/>
    </source>
</evidence>
<feature type="transmembrane region" description="Helical" evidence="1">
    <location>
        <begin position="200"/>
        <end position="223"/>
    </location>
</feature>
<dbReference type="Proteomes" id="UP000614601">
    <property type="component" value="Unassembled WGS sequence"/>
</dbReference>
<dbReference type="Pfam" id="PF10326">
    <property type="entry name" value="7TM_GPCR_Str"/>
    <property type="match status" value="1"/>
</dbReference>
<dbReference type="EMBL" id="CAJFCW020000001">
    <property type="protein sequence ID" value="CAG9086356.1"/>
    <property type="molecule type" value="Genomic_DNA"/>
</dbReference>
<protein>
    <recommendedName>
        <fullName evidence="4">G_PROTEIN_RECEP_F1_2 domain-containing protein</fullName>
    </recommendedName>
</protein>
<keyword evidence="3" id="KW-1185">Reference proteome</keyword>
<keyword evidence="1" id="KW-0472">Membrane</keyword>
<dbReference type="EMBL" id="CAJFDH010000001">
    <property type="protein sequence ID" value="CAD5207647.1"/>
    <property type="molecule type" value="Genomic_DNA"/>
</dbReference>
<evidence type="ECO:0000313" key="3">
    <source>
        <dbReference type="Proteomes" id="UP000614601"/>
    </source>
</evidence>
<accession>A0A811JWM1</accession>
<keyword evidence="1" id="KW-1133">Transmembrane helix</keyword>
<evidence type="ECO:0008006" key="4">
    <source>
        <dbReference type="Google" id="ProtNLM"/>
    </source>
</evidence>